<feature type="binding site" evidence="6">
    <location>
        <begin position="37"/>
        <end position="39"/>
    </location>
    <ligand>
        <name>S-adenosyl-L-methionine</name>
        <dbReference type="ChEBI" id="CHEBI:59789"/>
    </ligand>
</feature>
<feature type="binding site" evidence="6">
    <location>
        <position position="84"/>
    </location>
    <ligand>
        <name>S-adenosyl-L-methionine</name>
        <dbReference type="ChEBI" id="CHEBI:59789"/>
    </ligand>
</feature>
<comment type="function">
    <text evidence="6">Specifically methylates the N4 position of cytidine in position 1402 (C1402) of 16S rRNA.</text>
</comment>
<dbReference type="GO" id="GO:0005737">
    <property type="term" value="C:cytoplasm"/>
    <property type="evidence" value="ECO:0007669"/>
    <property type="project" value="UniProtKB-SubCell"/>
</dbReference>
<comment type="subcellular location">
    <subcellularLocation>
        <location evidence="6">Cytoplasm</location>
    </subcellularLocation>
</comment>
<keyword evidence="2 6" id="KW-0698">rRNA processing</keyword>
<accession>A0A1G2MZL1</accession>
<comment type="catalytic activity">
    <reaction evidence="6">
        <text>cytidine(1402) in 16S rRNA + S-adenosyl-L-methionine = N(4)-methylcytidine(1402) in 16S rRNA + S-adenosyl-L-homocysteine + H(+)</text>
        <dbReference type="Rhea" id="RHEA:42928"/>
        <dbReference type="Rhea" id="RHEA-COMP:10286"/>
        <dbReference type="Rhea" id="RHEA-COMP:10287"/>
        <dbReference type="ChEBI" id="CHEBI:15378"/>
        <dbReference type="ChEBI" id="CHEBI:57856"/>
        <dbReference type="ChEBI" id="CHEBI:59789"/>
        <dbReference type="ChEBI" id="CHEBI:74506"/>
        <dbReference type="ChEBI" id="CHEBI:82748"/>
        <dbReference type="EC" id="2.1.1.199"/>
    </reaction>
</comment>
<organism evidence="7 8">
    <name type="scientific">Candidatus Taylorbacteria bacterium RIFCSPHIGHO2_12_FULL_45_16</name>
    <dbReference type="NCBI Taxonomy" id="1802315"/>
    <lineage>
        <taxon>Bacteria</taxon>
        <taxon>Candidatus Tayloriibacteriota</taxon>
    </lineage>
</organism>
<evidence type="ECO:0000256" key="1">
    <source>
        <dbReference type="ARBA" id="ARBA00010396"/>
    </source>
</evidence>
<dbReference type="SUPFAM" id="SSF53335">
    <property type="entry name" value="S-adenosyl-L-methionine-dependent methyltransferases"/>
    <property type="match status" value="1"/>
</dbReference>
<evidence type="ECO:0000256" key="3">
    <source>
        <dbReference type="ARBA" id="ARBA00022603"/>
    </source>
</evidence>
<dbReference type="PANTHER" id="PTHR11265:SF0">
    <property type="entry name" value="12S RRNA N4-METHYLCYTIDINE METHYLTRANSFERASE"/>
    <property type="match status" value="1"/>
</dbReference>
<keyword evidence="4 6" id="KW-0808">Transferase</keyword>
<sequence>MNTVHTPVLLHEVIVAMLPIKSKVGPQTYLDGTLGGAGHALMIAKSFEGKLTIIGLDRDPQAIFLANEALKGKAERIILENEDYRDLDKVLDRHQIAGVDMMLLDLGVSSDELENSGKGFTFQKDEPLLMTMGDPSRYPFVARDIINNWAEEDIANVIFGYGEERFARRIARTLIAYRVKKKIETSGELAEIVKSATPGFYKRGTKIHPATKTFQALRIAVNDELNALREGLTKGYARLNPRGRMAIIAFHSLEDRIVKDFYKKKAIEGARIITKKPIMAGDQEKTENPRSRSAKLRVIEKI</sequence>
<dbReference type="Proteomes" id="UP000178089">
    <property type="component" value="Unassembled WGS sequence"/>
</dbReference>
<dbReference type="Gene3D" id="3.40.50.150">
    <property type="entry name" value="Vaccinia Virus protein VP39"/>
    <property type="match status" value="1"/>
</dbReference>
<keyword evidence="3 6" id="KW-0489">Methyltransferase</keyword>
<dbReference type="GO" id="GO:0070475">
    <property type="term" value="P:rRNA base methylation"/>
    <property type="evidence" value="ECO:0007669"/>
    <property type="project" value="UniProtKB-UniRule"/>
</dbReference>
<reference evidence="7 8" key="1">
    <citation type="journal article" date="2016" name="Nat. Commun.">
        <title>Thousands of microbial genomes shed light on interconnected biogeochemical processes in an aquifer system.</title>
        <authorList>
            <person name="Anantharaman K."/>
            <person name="Brown C.T."/>
            <person name="Hug L.A."/>
            <person name="Sharon I."/>
            <person name="Castelle C.J."/>
            <person name="Probst A.J."/>
            <person name="Thomas B.C."/>
            <person name="Singh A."/>
            <person name="Wilkins M.J."/>
            <person name="Karaoz U."/>
            <person name="Brodie E.L."/>
            <person name="Williams K.H."/>
            <person name="Hubbard S.S."/>
            <person name="Banfield J.F."/>
        </authorList>
    </citation>
    <scope>NUCLEOTIDE SEQUENCE [LARGE SCALE GENOMIC DNA]</scope>
</reference>
<evidence type="ECO:0000313" key="7">
    <source>
        <dbReference type="EMBL" id="OHA29290.1"/>
    </source>
</evidence>
<dbReference type="InterPro" id="IPR029063">
    <property type="entry name" value="SAM-dependent_MTases_sf"/>
</dbReference>
<protein>
    <recommendedName>
        <fullName evidence="6">Ribosomal RNA small subunit methyltransferase H</fullName>
        <ecNumber evidence="6">2.1.1.199</ecNumber>
    </recommendedName>
    <alternativeName>
        <fullName evidence="6">16S rRNA m(4)C1402 methyltransferase</fullName>
    </alternativeName>
    <alternativeName>
        <fullName evidence="6">rRNA (cytosine-N(4)-)-methyltransferase RsmH</fullName>
    </alternativeName>
</protein>
<dbReference type="EC" id="2.1.1.199" evidence="6"/>
<dbReference type="Gene3D" id="1.10.150.170">
    <property type="entry name" value="Putative methyltransferase TM0872, insert domain"/>
    <property type="match status" value="1"/>
</dbReference>
<proteinExistence type="inferred from homology"/>
<comment type="caution">
    <text evidence="7">The sequence shown here is derived from an EMBL/GenBank/DDBJ whole genome shotgun (WGS) entry which is preliminary data.</text>
</comment>
<dbReference type="Pfam" id="PF01795">
    <property type="entry name" value="Methyltransf_5"/>
    <property type="match status" value="1"/>
</dbReference>
<gene>
    <name evidence="6" type="primary">rsmH</name>
    <name evidence="7" type="ORF">A3F51_01605</name>
</gene>
<feature type="binding site" evidence="6">
    <location>
        <position position="105"/>
    </location>
    <ligand>
        <name>S-adenosyl-L-methionine</name>
        <dbReference type="ChEBI" id="CHEBI:59789"/>
    </ligand>
</feature>
<keyword evidence="5 6" id="KW-0949">S-adenosyl-L-methionine</keyword>
<dbReference type="HAMAP" id="MF_01007">
    <property type="entry name" value="16SrRNA_methyltr_H"/>
    <property type="match status" value="1"/>
</dbReference>
<dbReference type="GO" id="GO:0071424">
    <property type="term" value="F:rRNA (cytosine-N4-)-methyltransferase activity"/>
    <property type="evidence" value="ECO:0007669"/>
    <property type="project" value="UniProtKB-UniRule"/>
</dbReference>
<dbReference type="InterPro" id="IPR002903">
    <property type="entry name" value="RsmH"/>
</dbReference>
<name>A0A1G2MZL1_9BACT</name>
<dbReference type="SUPFAM" id="SSF81799">
    <property type="entry name" value="Putative methyltransferase TM0872, insert domain"/>
    <property type="match status" value="1"/>
</dbReference>
<dbReference type="PANTHER" id="PTHR11265">
    <property type="entry name" value="S-ADENOSYL-METHYLTRANSFERASE MRAW"/>
    <property type="match status" value="1"/>
</dbReference>
<comment type="similarity">
    <text evidence="1 6">Belongs to the methyltransferase superfamily. RsmH family.</text>
</comment>
<feature type="binding site" evidence="6">
    <location>
        <position position="57"/>
    </location>
    <ligand>
        <name>S-adenosyl-L-methionine</name>
        <dbReference type="ChEBI" id="CHEBI:59789"/>
    </ligand>
</feature>
<comment type="caution">
    <text evidence="6">Lacks conserved residue(s) required for the propagation of feature annotation.</text>
</comment>
<dbReference type="EMBL" id="MHRT01000005">
    <property type="protein sequence ID" value="OHA29290.1"/>
    <property type="molecule type" value="Genomic_DNA"/>
</dbReference>
<dbReference type="AlphaFoldDB" id="A0A1G2MZL1"/>
<evidence type="ECO:0000256" key="5">
    <source>
        <dbReference type="ARBA" id="ARBA00022691"/>
    </source>
</evidence>
<keyword evidence="6" id="KW-0963">Cytoplasm</keyword>
<dbReference type="InterPro" id="IPR023397">
    <property type="entry name" value="SAM-dep_MeTrfase_MraW_recog"/>
</dbReference>
<evidence type="ECO:0000256" key="6">
    <source>
        <dbReference type="HAMAP-Rule" id="MF_01007"/>
    </source>
</evidence>
<evidence type="ECO:0000313" key="8">
    <source>
        <dbReference type="Proteomes" id="UP000178089"/>
    </source>
</evidence>
<dbReference type="STRING" id="1802315.A3F51_01605"/>
<evidence type="ECO:0000256" key="4">
    <source>
        <dbReference type="ARBA" id="ARBA00022679"/>
    </source>
</evidence>
<dbReference type="PIRSF" id="PIRSF004486">
    <property type="entry name" value="MraW"/>
    <property type="match status" value="1"/>
</dbReference>
<dbReference type="NCBIfam" id="TIGR00006">
    <property type="entry name" value="16S rRNA (cytosine(1402)-N(4))-methyltransferase RsmH"/>
    <property type="match status" value="1"/>
</dbReference>
<evidence type="ECO:0000256" key="2">
    <source>
        <dbReference type="ARBA" id="ARBA00022552"/>
    </source>
</evidence>